<sequence>MYEHNAALIRSHLGQGHEEPATLKISCPPDHYLRLLEEAVFPSGETSICVSYDSYRSILRIQLYTDCIHDAPLTFILRTIYDSPIAPARKSFHIFAGTTDFSGFLPPYEYSIKQPDIAICPGSHHWPSLVVESGLNEDYEDLVADARLWLLGGRADNSAEPECRGQVNVVILFIFIERTRRNFDEQSTPACQSTGERVSCEGSAR</sequence>
<evidence type="ECO:0000313" key="2">
    <source>
        <dbReference type="Proteomes" id="UP000790377"/>
    </source>
</evidence>
<evidence type="ECO:0000313" key="1">
    <source>
        <dbReference type="EMBL" id="KAH7905895.1"/>
    </source>
</evidence>
<keyword evidence="2" id="KW-1185">Reference proteome</keyword>
<proteinExistence type="predicted"/>
<protein>
    <submittedName>
        <fullName evidence="1">Uncharacterized protein</fullName>
    </submittedName>
</protein>
<name>A0ACB7ZXV6_9AGAM</name>
<dbReference type="Proteomes" id="UP000790377">
    <property type="component" value="Unassembled WGS sequence"/>
</dbReference>
<reference evidence="1" key="1">
    <citation type="journal article" date="2021" name="New Phytol.">
        <title>Evolutionary innovations through gain and loss of genes in the ectomycorrhizal Boletales.</title>
        <authorList>
            <person name="Wu G."/>
            <person name="Miyauchi S."/>
            <person name="Morin E."/>
            <person name="Kuo A."/>
            <person name="Drula E."/>
            <person name="Varga T."/>
            <person name="Kohler A."/>
            <person name="Feng B."/>
            <person name="Cao Y."/>
            <person name="Lipzen A."/>
            <person name="Daum C."/>
            <person name="Hundley H."/>
            <person name="Pangilinan J."/>
            <person name="Johnson J."/>
            <person name="Barry K."/>
            <person name="LaButti K."/>
            <person name="Ng V."/>
            <person name="Ahrendt S."/>
            <person name="Min B."/>
            <person name="Choi I.G."/>
            <person name="Park H."/>
            <person name="Plett J.M."/>
            <person name="Magnuson J."/>
            <person name="Spatafora J.W."/>
            <person name="Nagy L.G."/>
            <person name="Henrissat B."/>
            <person name="Grigoriev I.V."/>
            <person name="Yang Z.L."/>
            <person name="Xu J."/>
            <person name="Martin F.M."/>
        </authorList>
    </citation>
    <scope>NUCLEOTIDE SEQUENCE</scope>
    <source>
        <strain evidence="1">ATCC 28755</strain>
    </source>
</reference>
<comment type="caution">
    <text evidence="1">The sequence shown here is derived from an EMBL/GenBank/DDBJ whole genome shotgun (WGS) entry which is preliminary data.</text>
</comment>
<dbReference type="EMBL" id="MU268105">
    <property type="protein sequence ID" value="KAH7905895.1"/>
    <property type="molecule type" value="Genomic_DNA"/>
</dbReference>
<accession>A0ACB7ZXV6</accession>
<gene>
    <name evidence="1" type="ORF">BJ138DRAFT_1017074</name>
</gene>
<organism evidence="1 2">
    <name type="scientific">Hygrophoropsis aurantiaca</name>
    <dbReference type="NCBI Taxonomy" id="72124"/>
    <lineage>
        <taxon>Eukaryota</taxon>
        <taxon>Fungi</taxon>
        <taxon>Dikarya</taxon>
        <taxon>Basidiomycota</taxon>
        <taxon>Agaricomycotina</taxon>
        <taxon>Agaricomycetes</taxon>
        <taxon>Agaricomycetidae</taxon>
        <taxon>Boletales</taxon>
        <taxon>Coniophorineae</taxon>
        <taxon>Hygrophoropsidaceae</taxon>
        <taxon>Hygrophoropsis</taxon>
    </lineage>
</organism>